<evidence type="ECO:0000259" key="7">
    <source>
        <dbReference type="Pfam" id="PF02897"/>
    </source>
</evidence>
<accession>A0ABU1Y756</accession>
<dbReference type="Gene3D" id="2.130.10.120">
    <property type="entry name" value="Prolyl oligopeptidase, N-terminal domain"/>
    <property type="match status" value="1"/>
</dbReference>
<dbReference type="PANTHER" id="PTHR42881">
    <property type="entry name" value="PROLYL ENDOPEPTIDASE"/>
    <property type="match status" value="1"/>
</dbReference>
<dbReference type="SUPFAM" id="SSF53474">
    <property type="entry name" value="alpha/beta-Hydrolases"/>
    <property type="match status" value="1"/>
</dbReference>
<dbReference type="PANTHER" id="PTHR42881:SF2">
    <property type="entry name" value="PROLYL ENDOPEPTIDASE"/>
    <property type="match status" value="1"/>
</dbReference>
<evidence type="ECO:0000313" key="9">
    <source>
        <dbReference type="Proteomes" id="UP001269081"/>
    </source>
</evidence>
<keyword evidence="3" id="KW-0645">Protease</keyword>
<reference evidence="8 9" key="1">
    <citation type="submission" date="2023-07" db="EMBL/GenBank/DDBJ databases">
        <title>Sorghum-associated microbial communities from plants grown in Nebraska, USA.</title>
        <authorList>
            <person name="Schachtman D."/>
        </authorList>
    </citation>
    <scope>NUCLEOTIDE SEQUENCE [LARGE SCALE GENOMIC DNA]</scope>
    <source>
        <strain evidence="8 9">4129</strain>
    </source>
</reference>
<dbReference type="PRINTS" id="PR00862">
    <property type="entry name" value="PROLIGOPTASE"/>
</dbReference>
<keyword evidence="9" id="KW-1185">Reference proteome</keyword>
<evidence type="ECO:0000313" key="8">
    <source>
        <dbReference type="EMBL" id="MDR7209336.1"/>
    </source>
</evidence>
<name>A0ABU1Y756_9FLAO</name>
<dbReference type="InterPro" id="IPR023302">
    <property type="entry name" value="Pept_S9A_N"/>
</dbReference>
<dbReference type="EC" id="3.4.21.26" evidence="2"/>
<evidence type="ECO:0000256" key="1">
    <source>
        <dbReference type="ARBA" id="ARBA00001070"/>
    </source>
</evidence>
<dbReference type="RefSeq" id="WP_310279498.1">
    <property type="nucleotide sequence ID" value="NZ_JAVDWQ010000003.1"/>
</dbReference>
<dbReference type="Pfam" id="PF02897">
    <property type="entry name" value="Peptidase_S9_N"/>
    <property type="match status" value="1"/>
</dbReference>
<protein>
    <recommendedName>
        <fullName evidence="2">prolyl oligopeptidase</fullName>
        <ecNumber evidence="2">3.4.21.26</ecNumber>
    </recommendedName>
</protein>
<dbReference type="SUPFAM" id="SSF50993">
    <property type="entry name" value="Peptidase/esterase 'gauge' domain"/>
    <property type="match status" value="1"/>
</dbReference>
<organism evidence="8 9">
    <name type="scientific">Flavobacterium piscis</name>
    <dbReference type="NCBI Taxonomy" id="1114874"/>
    <lineage>
        <taxon>Bacteria</taxon>
        <taxon>Pseudomonadati</taxon>
        <taxon>Bacteroidota</taxon>
        <taxon>Flavobacteriia</taxon>
        <taxon>Flavobacteriales</taxon>
        <taxon>Flavobacteriaceae</taxon>
        <taxon>Flavobacterium</taxon>
    </lineage>
</organism>
<feature type="domain" description="Peptidase S9 prolyl oligopeptidase catalytic" evidence="6">
    <location>
        <begin position="508"/>
        <end position="713"/>
    </location>
</feature>
<evidence type="ECO:0000256" key="4">
    <source>
        <dbReference type="ARBA" id="ARBA00022801"/>
    </source>
</evidence>
<dbReference type="Proteomes" id="UP001269081">
    <property type="component" value="Unassembled WGS sequence"/>
</dbReference>
<dbReference type="Pfam" id="PF00326">
    <property type="entry name" value="Peptidase_S9"/>
    <property type="match status" value="1"/>
</dbReference>
<comment type="caution">
    <text evidence="8">The sequence shown here is derived from an EMBL/GenBank/DDBJ whole genome shotgun (WGS) entry which is preliminary data.</text>
</comment>
<evidence type="ECO:0000256" key="2">
    <source>
        <dbReference type="ARBA" id="ARBA00011897"/>
    </source>
</evidence>
<dbReference type="InterPro" id="IPR029058">
    <property type="entry name" value="AB_hydrolase_fold"/>
</dbReference>
<dbReference type="EMBL" id="JAVDWQ010000003">
    <property type="protein sequence ID" value="MDR7209336.1"/>
    <property type="molecule type" value="Genomic_DNA"/>
</dbReference>
<evidence type="ECO:0000256" key="3">
    <source>
        <dbReference type="ARBA" id="ARBA00022670"/>
    </source>
</evidence>
<proteinExistence type="predicted"/>
<feature type="domain" description="Peptidase S9A N-terminal" evidence="7">
    <location>
        <begin position="33"/>
        <end position="434"/>
    </location>
</feature>
<dbReference type="InterPro" id="IPR051167">
    <property type="entry name" value="Prolyl_oligopep/macrocyclase"/>
</dbReference>
<evidence type="ECO:0000259" key="6">
    <source>
        <dbReference type="Pfam" id="PF00326"/>
    </source>
</evidence>
<keyword evidence="5" id="KW-0720">Serine protease</keyword>
<dbReference type="Gene3D" id="3.40.50.1820">
    <property type="entry name" value="alpha/beta hydrolase"/>
    <property type="match status" value="1"/>
</dbReference>
<dbReference type="InterPro" id="IPR002470">
    <property type="entry name" value="Peptidase_S9A"/>
</dbReference>
<sequence>MFKIKVCIFFLVLIFTNTLLIGQNILLPEKPLNEKYFEKNISDPYRYMEKLDDLLVQKWFKQNSLKTRSLLDNISGRKAIVDKLLEIESRKSYNVTLLNITDDDFFFYLKKTDKDKTGRLYYKKSEKGDETLLFDPVEYKKGYIINYLKPSWDNKTVALGLSKNGEEIGEIAFLDVSTKTIRSEVLPNAWPAELKGIKWLLDNSGIIYQHIPVIDSNNKNYLLNTESVIYKLGDDPLYHKVIFSKNSNSELTIKSGDFPIVCEFTTKDKYILGFLGGASNYYDCFYAKIQDLNDKQIEWKPLFKKEDNIKDQIVLGDSIFCLSSKGASNFKIIKGFIANFDSSKSKTIVPENKNESIDDFVITKDGLFYSTTKNGVEAHLYFVDDKETKQISLPIKAGTLSIQIKNKFRSDLWISCSGWINAKQRYNYDVLKNKFIEAPLSPVISYPEYQNFVVEEIEIPAKDGALVPVSLIYKKGLKKNKMNNVLIDGYGAYGISLTPTFQPIYLSWVLNDGVYVVSHVRGGGEKGDDWHQGGYKANKPNTWRDLIATAEYLIKEKITNNNKIAISSGSAGGILVGRAITERPDLFKVMLCENGDLNPSRIKEVSNGQNGMKEFGNPDVEEEFKALYEMDSYQHLKKGVSYPACLISVGMNDARVAPWISGKFVARIKASTISPNPILFAVDYDAGHGMDSSNLQLYNDFADGFAFALWQMGHPKFKLNKQN</sequence>
<dbReference type="GO" id="GO:0004252">
    <property type="term" value="F:serine-type endopeptidase activity"/>
    <property type="evidence" value="ECO:0007669"/>
    <property type="project" value="UniProtKB-EC"/>
</dbReference>
<comment type="catalytic activity">
    <reaction evidence="1">
        <text>Hydrolysis of Pro-|-Xaa &gt;&gt; Ala-|-Xaa in oligopeptides.</text>
        <dbReference type="EC" id="3.4.21.26"/>
    </reaction>
</comment>
<evidence type="ECO:0000256" key="5">
    <source>
        <dbReference type="ARBA" id="ARBA00022825"/>
    </source>
</evidence>
<gene>
    <name evidence="8" type="ORF">J2W48_001269</name>
</gene>
<keyword evidence="4 8" id="KW-0378">Hydrolase</keyword>
<dbReference type="InterPro" id="IPR001375">
    <property type="entry name" value="Peptidase_S9_cat"/>
</dbReference>